<dbReference type="Gene3D" id="1.25.40.10">
    <property type="entry name" value="Tetratricopeptide repeat domain"/>
    <property type="match status" value="1"/>
</dbReference>
<reference evidence="1 2" key="1">
    <citation type="submission" date="2020-06" db="EMBL/GenBank/DDBJ databases">
        <title>High-quality draft genome of sulfate reducer Desulfobacter latus type strain AcrS2 isolated from marine sediment.</title>
        <authorList>
            <person name="Hoppe M."/>
            <person name="Larsen C.K."/>
            <person name="Marshall I.P.G."/>
            <person name="Schramm A."/>
            <person name="Marietou A.G."/>
        </authorList>
    </citation>
    <scope>NUCLEOTIDE SEQUENCE [LARGE SCALE GENOMIC DNA]</scope>
    <source>
        <strain evidence="1 2">AcRS2</strain>
    </source>
</reference>
<dbReference type="Proteomes" id="UP000553343">
    <property type="component" value="Unassembled WGS sequence"/>
</dbReference>
<keyword evidence="2" id="KW-1185">Reference proteome</keyword>
<dbReference type="EMBL" id="JACADJ010000023">
    <property type="protein sequence ID" value="NWH05035.1"/>
    <property type="molecule type" value="Genomic_DNA"/>
</dbReference>
<evidence type="ECO:0000313" key="2">
    <source>
        <dbReference type="Proteomes" id="UP000553343"/>
    </source>
</evidence>
<name>A0A850T7I8_9BACT</name>
<dbReference type="InterPro" id="IPR011990">
    <property type="entry name" value="TPR-like_helical_dom_sf"/>
</dbReference>
<evidence type="ECO:0000313" key="1">
    <source>
        <dbReference type="EMBL" id="NWH05035.1"/>
    </source>
</evidence>
<accession>A0A850T7I8</accession>
<dbReference type="RefSeq" id="WP_178366493.1">
    <property type="nucleotide sequence ID" value="NZ_JACADJ010000023.1"/>
</dbReference>
<organism evidence="1 2">
    <name type="scientific">Desulfobacter latus</name>
    <dbReference type="NCBI Taxonomy" id="2292"/>
    <lineage>
        <taxon>Bacteria</taxon>
        <taxon>Pseudomonadati</taxon>
        <taxon>Thermodesulfobacteriota</taxon>
        <taxon>Desulfobacteria</taxon>
        <taxon>Desulfobacterales</taxon>
        <taxon>Desulfobacteraceae</taxon>
        <taxon>Desulfobacter</taxon>
    </lineage>
</organism>
<dbReference type="SUPFAM" id="SSF48452">
    <property type="entry name" value="TPR-like"/>
    <property type="match status" value="1"/>
</dbReference>
<gene>
    <name evidence="1" type="ORF">HXW94_08570</name>
</gene>
<proteinExistence type="predicted"/>
<evidence type="ECO:0008006" key="3">
    <source>
        <dbReference type="Google" id="ProtNLM"/>
    </source>
</evidence>
<protein>
    <recommendedName>
        <fullName evidence="3">Tetratricopeptide repeat protein</fullName>
    </recommendedName>
</protein>
<sequence>MAIGQYEKAAKDYMHFLKGHPTDGKVWSYLVEVLALAGNTKAALDAAQKGLSTGSHWSKRLMSLREKIITGKPIISHTPFSN</sequence>
<dbReference type="AlphaFoldDB" id="A0A850T7I8"/>
<comment type="caution">
    <text evidence="1">The sequence shown here is derived from an EMBL/GenBank/DDBJ whole genome shotgun (WGS) entry which is preliminary data.</text>
</comment>